<gene>
    <name evidence="2" type="ORF">NDR89_20040</name>
</gene>
<accession>A0ABY4VSG5</accession>
<feature type="region of interest" description="Disordered" evidence="1">
    <location>
        <begin position="1"/>
        <end position="21"/>
    </location>
</feature>
<evidence type="ECO:0000313" key="3">
    <source>
        <dbReference type="Proteomes" id="UP001056648"/>
    </source>
</evidence>
<reference evidence="2" key="1">
    <citation type="submission" date="2022-06" db="EMBL/GenBank/DDBJ databases">
        <title>Complete genome sequence and characterization of Cupriavidus gilardii QJ1 isolated from contaminating cells.</title>
        <authorList>
            <person name="Qi J."/>
        </authorList>
    </citation>
    <scope>NUCLEOTIDE SEQUENCE</scope>
    <source>
        <strain evidence="2">QJ1</strain>
    </source>
</reference>
<proteinExistence type="predicted"/>
<organism evidence="2 3">
    <name type="scientific">Cupriavidus gilardii</name>
    <dbReference type="NCBI Taxonomy" id="82541"/>
    <lineage>
        <taxon>Bacteria</taxon>
        <taxon>Pseudomonadati</taxon>
        <taxon>Pseudomonadota</taxon>
        <taxon>Betaproteobacteria</taxon>
        <taxon>Burkholderiales</taxon>
        <taxon>Burkholderiaceae</taxon>
        <taxon>Cupriavidus</taxon>
    </lineage>
</organism>
<protein>
    <submittedName>
        <fullName evidence="2">Uncharacterized protein</fullName>
    </submittedName>
</protein>
<dbReference type="EMBL" id="CP098736">
    <property type="protein sequence ID" value="USE78929.1"/>
    <property type="molecule type" value="Genomic_DNA"/>
</dbReference>
<dbReference type="RefSeq" id="WP_252252666.1">
    <property type="nucleotide sequence ID" value="NZ_CP098736.1"/>
</dbReference>
<feature type="compositionally biased region" description="Low complexity" evidence="1">
    <location>
        <begin position="1"/>
        <end position="17"/>
    </location>
</feature>
<evidence type="ECO:0000313" key="2">
    <source>
        <dbReference type="EMBL" id="USE78929.1"/>
    </source>
</evidence>
<evidence type="ECO:0000256" key="1">
    <source>
        <dbReference type="SAM" id="MobiDB-lite"/>
    </source>
</evidence>
<sequence>MANTARGARTRTSAASNPQFPNARVISFPSSLSEPVVQGRLRGRLPRSIPRIPAILRERRFAECKASHLTDEQRRDDLEDALSRDYIRIVRRSDGTRSVSLAGRYMDDHEYAAEALWDVMEAMERWYGARLPQVSTARPLAPVLRLIAGD</sequence>
<keyword evidence="3" id="KW-1185">Reference proteome</keyword>
<name>A0ABY4VSG5_9BURK</name>
<dbReference type="Proteomes" id="UP001056648">
    <property type="component" value="Chromosome 2"/>
</dbReference>